<gene>
    <name evidence="4" type="ORF">DRW48_14400</name>
</gene>
<sequence>MAHSVAEVSNAEGKPLGSVRIADTASGELHVIVDLKDLPPGGVHAIHIHEFGKCEPPTFESAGGHLAGGKKHGAMDPGGQHQGDLPNVTVAADGTAKVEFFTNGVKVADVTDADGGAIVVHAKPDDYTSQPSGAAGDRIACGVFAAAK</sequence>
<dbReference type="InterPro" id="IPR024134">
    <property type="entry name" value="SOD_Cu/Zn_/chaperone"/>
</dbReference>
<dbReference type="AlphaFoldDB" id="A0A344PMV7"/>
<evidence type="ECO:0000313" key="5">
    <source>
        <dbReference type="Proteomes" id="UP000252023"/>
    </source>
</evidence>
<protein>
    <submittedName>
        <fullName evidence="4">Superoxide dismutase family protein</fullName>
    </submittedName>
</protein>
<dbReference type="OrthoDB" id="5431326at2"/>
<keyword evidence="5" id="KW-1185">Reference proteome</keyword>
<evidence type="ECO:0000256" key="1">
    <source>
        <dbReference type="ARBA" id="ARBA00010457"/>
    </source>
</evidence>
<dbReference type="InterPro" id="IPR036423">
    <property type="entry name" value="SOD-like_Cu/Zn_dom_sf"/>
</dbReference>
<dbReference type="GO" id="GO:0006801">
    <property type="term" value="P:superoxide metabolic process"/>
    <property type="evidence" value="ECO:0007669"/>
    <property type="project" value="InterPro"/>
</dbReference>
<dbReference type="KEGG" id="pars:DRW48_14400"/>
<feature type="domain" description="Superoxide dismutase copper/zinc binding" evidence="3">
    <location>
        <begin position="17"/>
        <end position="143"/>
    </location>
</feature>
<dbReference type="SUPFAM" id="SSF49329">
    <property type="entry name" value="Cu,Zn superoxide dismutase-like"/>
    <property type="match status" value="1"/>
</dbReference>
<feature type="region of interest" description="Disordered" evidence="2">
    <location>
        <begin position="59"/>
        <end position="86"/>
    </location>
</feature>
<dbReference type="Pfam" id="PF00080">
    <property type="entry name" value="Sod_Cu"/>
    <property type="match status" value="1"/>
</dbReference>
<evidence type="ECO:0000313" key="4">
    <source>
        <dbReference type="EMBL" id="AXC50712.1"/>
    </source>
</evidence>
<evidence type="ECO:0000256" key="2">
    <source>
        <dbReference type="SAM" id="MobiDB-lite"/>
    </source>
</evidence>
<dbReference type="CDD" id="cd00305">
    <property type="entry name" value="Cu-Zn_Superoxide_Dismutase"/>
    <property type="match status" value="1"/>
</dbReference>
<dbReference type="Gene3D" id="2.60.40.200">
    <property type="entry name" value="Superoxide dismutase, copper/zinc binding domain"/>
    <property type="match status" value="1"/>
</dbReference>
<proteinExistence type="inferred from homology"/>
<dbReference type="InterPro" id="IPR001424">
    <property type="entry name" value="SOD_Cu_Zn_dom"/>
</dbReference>
<dbReference type="Proteomes" id="UP000252023">
    <property type="component" value="Chromosome"/>
</dbReference>
<organism evidence="4 5">
    <name type="scientific">Paracoccus suum</name>
    <dbReference type="NCBI Taxonomy" id="2259340"/>
    <lineage>
        <taxon>Bacteria</taxon>
        <taxon>Pseudomonadati</taxon>
        <taxon>Pseudomonadota</taxon>
        <taxon>Alphaproteobacteria</taxon>
        <taxon>Rhodobacterales</taxon>
        <taxon>Paracoccaceae</taxon>
        <taxon>Paracoccus</taxon>
    </lineage>
</organism>
<name>A0A344PMV7_9RHOB</name>
<reference evidence="5" key="1">
    <citation type="submission" date="2018-07" db="EMBL/GenBank/DDBJ databases">
        <title>Genome sequencing of Paracoccus sp. SC2-6.</title>
        <authorList>
            <person name="Heo J."/>
            <person name="Kim S.-J."/>
            <person name="Kwon S.-W."/>
        </authorList>
    </citation>
    <scope>NUCLEOTIDE SEQUENCE [LARGE SCALE GENOMIC DNA]</scope>
    <source>
        <strain evidence="5">SC2-6</strain>
    </source>
</reference>
<dbReference type="GO" id="GO:0005507">
    <property type="term" value="F:copper ion binding"/>
    <property type="evidence" value="ECO:0007669"/>
    <property type="project" value="InterPro"/>
</dbReference>
<evidence type="ECO:0000259" key="3">
    <source>
        <dbReference type="Pfam" id="PF00080"/>
    </source>
</evidence>
<accession>A0A344PMV7</accession>
<dbReference type="PANTHER" id="PTHR10003">
    <property type="entry name" value="SUPEROXIDE DISMUTASE CU-ZN -RELATED"/>
    <property type="match status" value="1"/>
</dbReference>
<comment type="similarity">
    <text evidence="1">Belongs to the Cu-Zn superoxide dismutase family.</text>
</comment>
<dbReference type="EMBL" id="CP030918">
    <property type="protein sequence ID" value="AXC50712.1"/>
    <property type="molecule type" value="Genomic_DNA"/>
</dbReference>